<dbReference type="PANTHER" id="PTHR12128:SF66">
    <property type="entry name" value="4-HYDROXY-2-OXOGLUTARATE ALDOLASE, MITOCHONDRIAL"/>
    <property type="match status" value="1"/>
</dbReference>
<dbReference type="Gene3D" id="3.20.20.70">
    <property type="entry name" value="Aldolase class I"/>
    <property type="match status" value="1"/>
</dbReference>
<organism evidence="3 4">
    <name type="scientific">Lawsonibacter hominis</name>
    <dbReference type="NCBI Taxonomy" id="2763053"/>
    <lineage>
        <taxon>Bacteria</taxon>
        <taxon>Bacillati</taxon>
        <taxon>Bacillota</taxon>
        <taxon>Clostridia</taxon>
        <taxon>Eubacteriales</taxon>
        <taxon>Oscillospiraceae</taxon>
        <taxon>Lawsonibacter</taxon>
    </lineage>
</organism>
<evidence type="ECO:0000256" key="1">
    <source>
        <dbReference type="ARBA" id="ARBA00007592"/>
    </source>
</evidence>
<dbReference type="InterPro" id="IPR002220">
    <property type="entry name" value="DapA-like"/>
</dbReference>
<dbReference type="Pfam" id="PF00701">
    <property type="entry name" value="DHDPS"/>
    <property type="match status" value="1"/>
</dbReference>
<accession>A0A8J6MAI6</accession>
<dbReference type="RefSeq" id="WP_186908794.1">
    <property type="nucleotide sequence ID" value="NZ_JACOPP010000032.1"/>
</dbReference>
<dbReference type="GO" id="GO:0008840">
    <property type="term" value="F:4-hydroxy-tetrahydrodipicolinate synthase activity"/>
    <property type="evidence" value="ECO:0007669"/>
    <property type="project" value="TreeGrafter"/>
</dbReference>
<name>A0A8J6MAI6_9FIRM</name>
<dbReference type="CDD" id="cd00408">
    <property type="entry name" value="DHDPS-like"/>
    <property type="match status" value="1"/>
</dbReference>
<dbReference type="AlphaFoldDB" id="A0A8J6MAI6"/>
<evidence type="ECO:0000313" key="4">
    <source>
        <dbReference type="Proteomes" id="UP000661435"/>
    </source>
</evidence>
<proteinExistence type="inferred from homology"/>
<dbReference type="PANTHER" id="PTHR12128">
    <property type="entry name" value="DIHYDRODIPICOLINATE SYNTHASE"/>
    <property type="match status" value="1"/>
</dbReference>
<evidence type="ECO:0000313" key="3">
    <source>
        <dbReference type="EMBL" id="MBC5735006.1"/>
    </source>
</evidence>
<sequence>MNNRNKWNKPSGKGPMGLDWSGVYPATIVPWTDNTCREIDEDTYRSMIRHMIDSGIAGLDPNEVEGLSLEETCRLIEIAKEESKGRIPVTGKIEPRNQQWTWDMVKEAEKVIEAGADVLYLHPVPDQNNMEDFINLYKTFDKAFDLPIMALMVGTPPAVLKEIALACPNICAWKYESRQNNGLIKELVANMREVEAQTGRHVCTLRAGDHDLAESLVNGAEGTFNGGGCWRVEYDVAIVNAVKRGDLNEAFAIQKRLEPATDAVRGVFGTTIKTYGRFPYRYKITAWLLGIFPNYYARLPRTAFSDEEVLMLRDALIKAGFEVVRAPEECKNLGISLY</sequence>
<reference evidence="3" key="1">
    <citation type="submission" date="2020-08" db="EMBL/GenBank/DDBJ databases">
        <title>Genome public.</title>
        <authorList>
            <person name="Liu C."/>
            <person name="Sun Q."/>
        </authorList>
    </citation>
    <scope>NUCLEOTIDE SEQUENCE</scope>
    <source>
        <strain evidence="3">NSJ-51</strain>
    </source>
</reference>
<keyword evidence="4" id="KW-1185">Reference proteome</keyword>
<comment type="caution">
    <text evidence="3">The sequence shown here is derived from an EMBL/GenBank/DDBJ whole genome shotgun (WGS) entry which is preliminary data.</text>
</comment>
<dbReference type="SUPFAM" id="SSF51569">
    <property type="entry name" value="Aldolase"/>
    <property type="match status" value="1"/>
</dbReference>
<gene>
    <name evidence="3" type="ORF">H8S57_14905</name>
</gene>
<protein>
    <submittedName>
        <fullName evidence="3">Dihydrodipicolinate synthase family protein</fullName>
    </submittedName>
</protein>
<keyword evidence="2" id="KW-0456">Lyase</keyword>
<evidence type="ECO:0000256" key="2">
    <source>
        <dbReference type="ARBA" id="ARBA00023239"/>
    </source>
</evidence>
<dbReference type="SMART" id="SM01130">
    <property type="entry name" value="DHDPS"/>
    <property type="match status" value="1"/>
</dbReference>
<dbReference type="Proteomes" id="UP000661435">
    <property type="component" value="Unassembled WGS sequence"/>
</dbReference>
<dbReference type="EMBL" id="JACOPP010000032">
    <property type="protein sequence ID" value="MBC5735006.1"/>
    <property type="molecule type" value="Genomic_DNA"/>
</dbReference>
<dbReference type="InterPro" id="IPR013785">
    <property type="entry name" value="Aldolase_TIM"/>
</dbReference>
<comment type="similarity">
    <text evidence="1">Belongs to the DapA family.</text>
</comment>